<dbReference type="AlphaFoldDB" id="A0AA97HRS3"/>
<feature type="repeat" description="TPR" evidence="1">
    <location>
        <begin position="280"/>
        <end position="313"/>
    </location>
</feature>
<keyword evidence="2" id="KW-0732">Signal</keyword>
<dbReference type="Pfam" id="PF13181">
    <property type="entry name" value="TPR_8"/>
    <property type="match status" value="1"/>
</dbReference>
<dbReference type="InterPro" id="IPR021314">
    <property type="entry name" value="DUF2911"/>
</dbReference>
<evidence type="ECO:0000313" key="3">
    <source>
        <dbReference type="EMBL" id="WOD43788.1"/>
    </source>
</evidence>
<dbReference type="InterPro" id="IPR011990">
    <property type="entry name" value="TPR-like_helical_dom_sf"/>
</dbReference>
<evidence type="ECO:0000313" key="4">
    <source>
        <dbReference type="Proteomes" id="UP001302486"/>
    </source>
</evidence>
<dbReference type="Proteomes" id="UP001302486">
    <property type="component" value="Chromosome"/>
</dbReference>
<dbReference type="EMBL" id="CP136521">
    <property type="protein sequence ID" value="WOD43788.1"/>
    <property type="molecule type" value="Genomic_DNA"/>
</dbReference>
<dbReference type="KEGG" id="hws:RNZ46_00640"/>
<keyword evidence="1" id="KW-0802">TPR repeat</keyword>
<protein>
    <submittedName>
        <fullName evidence="3">DUF2911 domain-containing protein</fullName>
    </submittedName>
</protein>
<feature type="signal peptide" evidence="2">
    <location>
        <begin position="1"/>
        <end position="23"/>
    </location>
</feature>
<sequence length="363" mass="40123">MKNNKLTTFCMLLVLTFSFSAFAQLNTPRGSQQATVSQRVGVSDVSITYSRPSVNGREIWGKLVPYGMNNLGFGTATEAPWRAGANENTTITFSHNAKVEGKPIKAGTYGLHFEVNADNTATLILSHDAEAWGSFFYDKSNDALRADIKTLTVPHHELLTFEFNNVDANTATATLAWEKKGFPINVSFDVTEIVLNDFRTKFKGQDGFQRQNWEQAARYALNNGGDLNEALSWVDAAIAGQFFSQKTFNNVALKGQILYKLGKTEEYAALTDEAAAMANTNQLNNLGYQMIAVKDFDRALKYFKQNIANNPTNANCYDSLGECYKIMGDKKNAIKNLKKSLSLNPPANVKANSEKLLKELGAM</sequence>
<dbReference type="RefSeq" id="WP_316983466.1">
    <property type="nucleotide sequence ID" value="NZ_CP136521.1"/>
</dbReference>
<organism evidence="3 4">
    <name type="scientific">Hwangdonia lutea</name>
    <dbReference type="NCBI Taxonomy" id="3075823"/>
    <lineage>
        <taxon>Bacteria</taxon>
        <taxon>Pseudomonadati</taxon>
        <taxon>Bacteroidota</taxon>
        <taxon>Flavobacteriia</taxon>
        <taxon>Flavobacteriales</taxon>
        <taxon>Flavobacteriaceae</taxon>
        <taxon>Hwangdonia</taxon>
    </lineage>
</organism>
<feature type="repeat" description="TPR" evidence="1">
    <location>
        <begin position="314"/>
        <end position="347"/>
    </location>
</feature>
<dbReference type="InterPro" id="IPR019734">
    <property type="entry name" value="TPR_rpt"/>
</dbReference>
<proteinExistence type="predicted"/>
<dbReference type="PROSITE" id="PS50005">
    <property type="entry name" value="TPR"/>
    <property type="match status" value="2"/>
</dbReference>
<keyword evidence="4" id="KW-1185">Reference proteome</keyword>
<gene>
    <name evidence="3" type="ORF">RNZ46_00640</name>
</gene>
<accession>A0AA97HRS3</accession>
<evidence type="ECO:0000256" key="1">
    <source>
        <dbReference type="PROSITE-ProRule" id="PRU00339"/>
    </source>
</evidence>
<dbReference type="SUPFAM" id="SSF48452">
    <property type="entry name" value="TPR-like"/>
    <property type="match status" value="1"/>
</dbReference>
<reference evidence="4" key="1">
    <citation type="submission" date="2024-06" db="EMBL/GenBank/DDBJ databases">
        <title>Hwangdonia haimaensis gen. nov., sp. nov., a member of the family Flavobacteriaceae isolated from the haima cold seep.</title>
        <authorList>
            <person name="Li J."/>
        </authorList>
    </citation>
    <scope>NUCLEOTIDE SEQUENCE [LARGE SCALE GENOMIC DNA]</scope>
    <source>
        <strain evidence="4">SCSIO 19198</strain>
    </source>
</reference>
<dbReference type="Gene3D" id="1.25.40.10">
    <property type="entry name" value="Tetratricopeptide repeat domain"/>
    <property type="match status" value="1"/>
</dbReference>
<dbReference type="SMART" id="SM00028">
    <property type="entry name" value="TPR"/>
    <property type="match status" value="2"/>
</dbReference>
<dbReference type="Pfam" id="PF11138">
    <property type="entry name" value="DUF2911"/>
    <property type="match status" value="1"/>
</dbReference>
<evidence type="ECO:0000256" key="2">
    <source>
        <dbReference type="SAM" id="SignalP"/>
    </source>
</evidence>
<feature type="chain" id="PRO_5041701728" evidence="2">
    <location>
        <begin position="24"/>
        <end position="363"/>
    </location>
</feature>
<name>A0AA97HRS3_9FLAO</name>